<dbReference type="FunFam" id="3.40.309.10:FF:000009">
    <property type="entry name" value="Aldehyde dehydrogenase A"/>
    <property type="match status" value="1"/>
</dbReference>
<dbReference type="HOGENOM" id="CLU_005391_5_1_11"/>
<dbReference type="eggNOG" id="COG1012">
    <property type="taxonomic scope" value="Bacteria"/>
</dbReference>
<reference evidence="5 6" key="1">
    <citation type="journal article" date="2015" name="Genome Announc.">
        <title>Complete Genome Sequence of Steroid-Transforming Nocardioides simplex VKM Ac-2033D.</title>
        <authorList>
            <person name="Shtratnikova V.Y."/>
            <person name="Schelkunov M.I."/>
            <person name="Pekov Y.A."/>
            <person name="Fokina V.V."/>
            <person name="Logacheva M.D."/>
            <person name="Sokolov S.L."/>
            <person name="Bragin E.Y."/>
            <person name="Ashapkin V.V."/>
            <person name="Donova M.V."/>
        </authorList>
    </citation>
    <scope>NUCLEOTIDE SEQUENCE [LARGE SCALE GENOMIC DNA]</scope>
    <source>
        <strain evidence="5 6">VKM Ac-2033D</strain>
    </source>
</reference>
<dbReference type="GeneID" id="96607625"/>
<dbReference type="AlphaFoldDB" id="A0A0A1DQL0"/>
<dbReference type="SUPFAM" id="SSF53720">
    <property type="entry name" value="ALDH-like"/>
    <property type="match status" value="1"/>
</dbReference>
<dbReference type="KEGG" id="psim:KR76_01260"/>
<dbReference type="EMBL" id="CP009896">
    <property type="protein sequence ID" value="AIY19639.2"/>
    <property type="molecule type" value="Genomic_DNA"/>
</dbReference>
<dbReference type="InterPro" id="IPR012394">
    <property type="entry name" value="Aldehyde_DH_NAD(P)"/>
</dbReference>
<evidence type="ECO:0000313" key="6">
    <source>
        <dbReference type="Proteomes" id="UP000030300"/>
    </source>
</evidence>
<gene>
    <name evidence="5" type="ORF">KR76_01260</name>
</gene>
<dbReference type="InterPro" id="IPR016161">
    <property type="entry name" value="Ald_DH/histidinol_DH"/>
</dbReference>
<dbReference type="InterPro" id="IPR016163">
    <property type="entry name" value="Ald_DH_C"/>
</dbReference>
<keyword evidence="2 3" id="KW-0560">Oxidoreductase</keyword>
<protein>
    <recommendedName>
        <fullName evidence="3">Aldehyde dehydrogenase</fullName>
    </recommendedName>
</protein>
<dbReference type="GO" id="GO:0016620">
    <property type="term" value="F:oxidoreductase activity, acting on the aldehyde or oxo group of donors, NAD or NADP as acceptor"/>
    <property type="evidence" value="ECO:0007669"/>
    <property type="project" value="InterPro"/>
</dbReference>
<dbReference type="Gene3D" id="3.40.605.10">
    <property type="entry name" value="Aldehyde Dehydrogenase, Chain A, domain 1"/>
    <property type="match status" value="1"/>
</dbReference>
<evidence type="ECO:0000313" key="5">
    <source>
        <dbReference type="EMBL" id="AIY19639.2"/>
    </source>
</evidence>
<dbReference type="PIRSF" id="PIRSF036492">
    <property type="entry name" value="ALDH"/>
    <property type="match status" value="1"/>
</dbReference>
<name>A0A0A1DQL0_NOCSI</name>
<dbReference type="Proteomes" id="UP000030300">
    <property type="component" value="Chromosome"/>
</dbReference>
<proteinExistence type="inferred from homology"/>
<evidence type="ECO:0000256" key="4">
    <source>
        <dbReference type="RuleBase" id="RU003345"/>
    </source>
</evidence>
<dbReference type="CDD" id="cd07099">
    <property type="entry name" value="ALDH_DDALDH"/>
    <property type="match status" value="1"/>
</dbReference>
<dbReference type="InterPro" id="IPR029510">
    <property type="entry name" value="Ald_DH_CS_GLU"/>
</dbReference>
<dbReference type="Gene3D" id="3.40.309.10">
    <property type="entry name" value="Aldehyde Dehydrogenase, Chain A, domain 2"/>
    <property type="match status" value="1"/>
</dbReference>
<organism evidence="5 6">
    <name type="scientific">Nocardioides simplex</name>
    <name type="common">Arthrobacter simplex</name>
    <dbReference type="NCBI Taxonomy" id="2045"/>
    <lineage>
        <taxon>Bacteria</taxon>
        <taxon>Bacillati</taxon>
        <taxon>Actinomycetota</taxon>
        <taxon>Actinomycetes</taxon>
        <taxon>Propionibacteriales</taxon>
        <taxon>Nocardioidaceae</taxon>
        <taxon>Pimelobacter</taxon>
    </lineage>
</organism>
<evidence type="ECO:0000256" key="3">
    <source>
        <dbReference type="PIRNR" id="PIRNR036492"/>
    </source>
</evidence>
<dbReference type="InterPro" id="IPR015590">
    <property type="entry name" value="Aldehyde_DH_dom"/>
</dbReference>
<evidence type="ECO:0000256" key="1">
    <source>
        <dbReference type="ARBA" id="ARBA00009986"/>
    </source>
</evidence>
<dbReference type="InterPro" id="IPR016162">
    <property type="entry name" value="Ald_DH_N"/>
</dbReference>
<dbReference type="PROSITE" id="PS00687">
    <property type="entry name" value="ALDEHYDE_DEHYDR_GLU"/>
    <property type="match status" value="1"/>
</dbReference>
<keyword evidence="6" id="KW-1185">Reference proteome</keyword>
<dbReference type="PANTHER" id="PTHR11699">
    <property type="entry name" value="ALDEHYDE DEHYDROGENASE-RELATED"/>
    <property type="match status" value="1"/>
</dbReference>
<dbReference type="Pfam" id="PF00171">
    <property type="entry name" value="Aldedh"/>
    <property type="match status" value="1"/>
</dbReference>
<dbReference type="GO" id="GO:0006081">
    <property type="term" value="P:aldehyde metabolic process"/>
    <property type="evidence" value="ECO:0007669"/>
    <property type="project" value="InterPro"/>
</dbReference>
<sequence length="498" mass="52961">MTIAVENPATGQVIGTVPDLTADDVAAAARRARAAQPAWQALGYDGRAAVLRRMQRWIVDHTDEVVATICAETGKAYEDALLAEVNYGAAAFGFWAKEAPRYLADTKVRSSQPLVAGKRLVQRYCPLGLVGVIGPWNYPLTNSFGDCIPALAAGNAVLLKPSEVTPLTSLLLAEGLAASGLPDGVFGVVTGRGETGAALVDEVDMVMFTGSTATGRRVAARAAERLIPASLELGGKDPMIVLADADLERAATHAAYYAMFNCGQTCISIERCYVEESVYPAFVELVTAKVKALRQGVPAGPGSVDVGSLTFPPQVDVVDRHVSEALAAGARALTGGARPERAGHWYPPTVLVDVDHSMAIMREETFGPTLPIMAVRDADEAVRLANDSEYGLCASVFGRDLARAEDVARRLEAGAVTVNDAVVNYTALELPMGGAKPASGIGRRHGKDGITKYCRQQSLLVSRVHLRRDVHTYPYRSGRTRAIRSLLGLLNRGRPGRS</sequence>
<dbReference type="STRING" id="2045.KR76_01260"/>
<comment type="similarity">
    <text evidence="1 3 4">Belongs to the aldehyde dehydrogenase family.</text>
</comment>
<accession>A0A0A1DQL0</accession>
<dbReference type="RefSeq" id="WP_052138110.1">
    <property type="nucleotide sequence ID" value="NZ_BJMC01000025.1"/>
</dbReference>
<dbReference type="OrthoDB" id="6882680at2"/>
<evidence type="ECO:0000256" key="2">
    <source>
        <dbReference type="ARBA" id="ARBA00023002"/>
    </source>
</evidence>